<name>A0A9D4PIU8_RHISA</name>
<reference evidence="10" key="1">
    <citation type="journal article" date="2020" name="Cell">
        <title>Large-Scale Comparative Analyses of Tick Genomes Elucidate Their Genetic Diversity and Vector Capacities.</title>
        <authorList>
            <consortium name="Tick Genome and Microbiome Consortium (TIGMIC)"/>
            <person name="Jia N."/>
            <person name="Wang J."/>
            <person name="Shi W."/>
            <person name="Du L."/>
            <person name="Sun Y."/>
            <person name="Zhan W."/>
            <person name="Jiang J.F."/>
            <person name="Wang Q."/>
            <person name="Zhang B."/>
            <person name="Ji P."/>
            <person name="Bell-Sakyi L."/>
            <person name="Cui X.M."/>
            <person name="Yuan T.T."/>
            <person name="Jiang B.G."/>
            <person name="Yang W.F."/>
            <person name="Lam T.T."/>
            <person name="Chang Q.C."/>
            <person name="Ding S.J."/>
            <person name="Wang X.J."/>
            <person name="Zhu J.G."/>
            <person name="Ruan X.D."/>
            <person name="Zhao L."/>
            <person name="Wei J.T."/>
            <person name="Ye R.Z."/>
            <person name="Que T.C."/>
            <person name="Du C.H."/>
            <person name="Zhou Y.H."/>
            <person name="Cheng J.X."/>
            <person name="Dai P.F."/>
            <person name="Guo W.B."/>
            <person name="Han X.H."/>
            <person name="Huang E.J."/>
            <person name="Li L.F."/>
            <person name="Wei W."/>
            <person name="Gao Y.C."/>
            <person name="Liu J.Z."/>
            <person name="Shao H.Z."/>
            <person name="Wang X."/>
            <person name="Wang C.C."/>
            <person name="Yang T.C."/>
            <person name="Huo Q.B."/>
            <person name="Li W."/>
            <person name="Chen H.Y."/>
            <person name="Chen S.E."/>
            <person name="Zhou L.G."/>
            <person name="Ni X.B."/>
            <person name="Tian J.H."/>
            <person name="Sheng Y."/>
            <person name="Liu T."/>
            <person name="Pan Y.S."/>
            <person name="Xia L.Y."/>
            <person name="Li J."/>
            <person name="Zhao F."/>
            <person name="Cao W.C."/>
        </authorList>
    </citation>
    <scope>NUCLEOTIDE SEQUENCE</scope>
    <source>
        <strain evidence="10">Rsan-2018</strain>
    </source>
</reference>
<dbReference type="Pfam" id="PF00702">
    <property type="entry name" value="Hydrolase"/>
    <property type="match status" value="1"/>
</dbReference>
<dbReference type="GO" id="GO:0046872">
    <property type="term" value="F:metal ion binding"/>
    <property type="evidence" value="ECO:0007669"/>
    <property type="project" value="UniProtKB-KW"/>
</dbReference>
<dbReference type="AlphaFoldDB" id="A0A9D4PIU8"/>
<dbReference type="Proteomes" id="UP000821837">
    <property type="component" value="Unassembled WGS sequence"/>
</dbReference>
<evidence type="ECO:0000256" key="9">
    <source>
        <dbReference type="SAM" id="Phobius"/>
    </source>
</evidence>
<keyword evidence="5" id="KW-0460">Magnesium</keyword>
<comment type="similarity">
    <text evidence="2">Belongs to the HAD-like hydrolase superfamily. CbbY/CbbZ/Gph/YieH family.</text>
</comment>
<evidence type="ECO:0000256" key="8">
    <source>
        <dbReference type="ARBA" id="ARBA00083904"/>
    </source>
</evidence>
<evidence type="ECO:0000256" key="6">
    <source>
        <dbReference type="ARBA" id="ARBA00052504"/>
    </source>
</evidence>
<dbReference type="InterPro" id="IPR023214">
    <property type="entry name" value="HAD_sf"/>
</dbReference>
<evidence type="ECO:0000256" key="1">
    <source>
        <dbReference type="ARBA" id="ARBA00001946"/>
    </source>
</evidence>
<evidence type="ECO:0000313" key="11">
    <source>
        <dbReference type="Proteomes" id="UP000821837"/>
    </source>
</evidence>
<evidence type="ECO:0000256" key="7">
    <source>
        <dbReference type="ARBA" id="ARBA00066578"/>
    </source>
</evidence>
<evidence type="ECO:0000256" key="2">
    <source>
        <dbReference type="ARBA" id="ARBA00006171"/>
    </source>
</evidence>
<comment type="catalytic activity">
    <reaction evidence="6">
        <text>psi-UMP + H2O = pseudouridine + phosphate</text>
        <dbReference type="Rhea" id="RHEA:10944"/>
        <dbReference type="ChEBI" id="CHEBI:15377"/>
        <dbReference type="ChEBI" id="CHEBI:17802"/>
        <dbReference type="ChEBI" id="CHEBI:43474"/>
        <dbReference type="ChEBI" id="CHEBI:58380"/>
        <dbReference type="EC" id="3.1.3.96"/>
    </reaction>
</comment>
<dbReference type="InterPro" id="IPR006439">
    <property type="entry name" value="HAD-SF_hydro_IA"/>
</dbReference>
<comment type="cofactor">
    <cofactor evidence="1">
        <name>Mg(2+)</name>
        <dbReference type="ChEBI" id="CHEBI:18420"/>
    </cofactor>
</comment>
<protein>
    <recommendedName>
        <fullName evidence="7">pseudouridine 5'-phosphatase</fullName>
        <ecNumber evidence="7">3.1.3.96</ecNumber>
    </recommendedName>
    <alternativeName>
        <fullName evidence="8">Pseudouridine-5'-monophosphatase</fullName>
    </alternativeName>
</protein>
<evidence type="ECO:0000256" key="3">
    <source>
        <dbReference type="ARBA" id="ARBA00022723"/>
    </source>
</evidence>
<evidence type="ECO:0000256" key="5">
    <source>
        <dbReference type="ARBA" id="ARBA00022842"/>
    </source>
</evidence>
<feature type="transmembrane region" description="Helical" evidence="9">
    <location>
        <begin position="7"/>
        <end position="27"/>
    </location>
</feature>
<dbReference type="NCBIfam" id="TIGR01509">
    <property type="entry name" value="HAD-SF-IA-v3"/>
    <property type="match status" value="1"/>
</dbReference>
<keyword evidence="9" id="KW-1133">Transmembrane helix</keyword>
<evidence type="ECO:0000256" key="4">
    <source>
        <dbReference type="ARBA" id="ARBA00022801"/>
    </source>
</evidence>
<gene>
    <name evidence="10" type="ORF">HPB52_015185</name>
</gene>
<accession>A0A9D4PIU8</accession>
<sequence>MPLRVSVVLVTVIPLVLTLCSFLYIHAPLWAPPEDTENLYTRAAETVASLYGKKFTWELKKRVMGTPEADAARTTIDSLGLPLTPDDYMAALDRIFEETFPKAQLMPDISDFVYGKDWYLRKFLGCSVSRGRLRDMQDGTLTAHIVEFWWGSYLANVLGQLNKKEDKERGVSQVLVLGENVELPNKVYSLLKKGPKFSLEQAVPPHELLAFNRRVASRAPQDQHDRCLLEGADALARTVKAKKDFRAERLVRHLHAHGIPIAIATSSKPSSFVLKMTRHHELLALFHHVVCSGGDPEVKRGKPHPDIFLVAASKFDEMPPPEKVLVFEDSVMGVTAALAAGMQVVMVPDPRIDEEKRRRATTSLTSLLEFKPELFGLPPFDIPAQDHNNTK</sequence>
<evidence type="ECO:0000313" key="10">
    <source>
        <dbReference type="EMBL" id="KAH7944067.1"/>
    </source>
</evidence>
<keyword evidence="11" id="KW-1185">Reference proteome</keyword>
<dbReference type="Gene3D" id="3.40.50.1000">
    <property type="entry name" value="HAD superfamily/HAD-like"/>
    <property type="match status" value="1"/>
</dbReference>
<keyword evidence="3" id="KW-0479">Metal-binding</keyword>
<dbReference type="EC" id="3.1.3.96" evidence="7"/>
<dbReference type="PANTHER" id="PTHR18901:SF38">
    <property type="entry name" value="PSEUDOURIDINE-5'-PHOSPHATASE"/>
    <property type="match status" value="1"/>
</dbReference>
<keyword evidence="9" id="KW-0472">Membrane</keyword>
<dbReference type="FunFam" id="1.10.150.240:FF:000001">
    <property type="entry name" value="Haloacid dehalogenase-like hydrolase domain"/>
    <property type="match status" value="1"/>
</dbReference>
<dbReference type="GO" id="GO:1990738">
    <property type="term" value="F:pseudouridine 5'-phosphatase activity"/>
    <property type="evidence" value="ECO:0007669"/>
    <property type="project" value="UniProtKB-EC"/>
</dbReference>
<proteinExistence type="inferred from homology"/>
<keyword evidence="9" id="KW-0812">Transmembrane</keyword>
<dbReference type="InterPro" id="IPR023198">
    <property type="entry name" value="PGP-like_dom2"/>
</dbReference>
<keyword evidence="4" id="KW-0378">Hydrolase</keyword>
<organism evidence="10 11">
    <name type="scientific">Rhipicephalus sanguineus</name>
    <name type="common">Brown dog tick</name>
    <name type="synonym">Ixodes sanguineus</name>
    <dbReference type="NCBI Taxonomy" id="34632"/>
    <lineage>
        <taxon>Eukaryota</taxon>
        <taxon>Metazoa</taxon>
        <taxon>Ecdysozoa</taxon>
        <taxon>Arthropoda</taxon>
        <taxon>Chelicerata</taxon>
        <taxon>Arachnida</taxon>
        <taxon>Acari</taxon>
        <taxon>Parasitiformes</taxon>
        <taxon>Ixodida</taxon>
        <taxon>Ixodoidea</taxon>
        <taxon>Ixodidae</taxon>
        <taxon>Rhipicephalinae</taxon>
        <taxon>Rhipicephalus</taxon>
        <taxon>Rhipicephalus</taxon>
    </lineage>
</organism>
<dbReference type="PANTHER" id="PTHR18901">
    <property type="entry name" value="2-DEOXYGLUCOSE-6-PHOSPHATE PHOSPHATASE 2"/>
    <property type="match status" value="1"/>
</dbReference>
<dbReference type="InterPro" id="IPR036412">
    <property type="entry name" value="HAD-like_sf"/>
</dbReference>
<dbReference type="FunFam" id="3.40.50.1000:FF:000055">
    <property type="entry name" value="Haloacid dehalogenase-like hydrolase family protein"/>
    <property type="match status" value="1"/>
</dbReference>
<dbReference type="VEuPathDB" id="VectorBase:RSAN_035965"/>
<comment type="caution">
    <text evidence="10">The sequence shown here is derived from an EMBL/GenBank/DDBJ whole genome shotgun (WGS) entry which is preliminary data.</text>
</comment>
<dbReference type="Gene3D" id="1.10.150.240">
    <property type="entry name" value="Putative phosphatase, domain 2"/>
    <property type="match status" value="1"/>
</dbReference>
<dbReference type="SUPFAM" id="SSF56784">
    <property type="entry name" value="HAD-like"/>
    <property type="match status" value="2"/>
</dbReference>
<dbReference type="EMBL" id="JABSTV010001253">
    <property type="protein sequence ID" value="KAH7944067.1"/>
    <property type="molecule type" value="Genomic_DNA"/>
</dbReference>
<reference evidence="10" key="2">
    <citation type="submission" date="2021-09" db="EMBL/GenBank/DDBJ databases">
        <authorList>
            <person name="Jia N."/>
            <person name="Wang J."/>
            <person name="Shi W."/>
            <person name="Du L."/>
            <person name="Sun Y."/>
            <person name="Zhan W."/>
            <person name="Jiang J."/>
            <person name="Wang Q."/>
            <person name="Zhang B."/>
            <person name="Ji P."/>
            <person name="Sakyi L.B."/>
            <person name="Cui X."/>
            <person name="Yuan T."/>
            <person name="Jiang B."/>
            <person name="Yang W."/>
            <person name="Lam T.T.-Y."/>
            <person name="Chang Q."/>
            <person name="Ding S."/>
            <person name="Wang X."/>
            <person name="Zhu J."/>
            <person name="Ruan X."/>
            <person name="Zhao L."/>
            <person name="Wei J."/>
            <person name="Que T."/>
            <person name="Du C."/>
            <person name="Cheng J."/>
            <person name="Dai P."/>
            <person name="Han X."/>
            <person name="Huang E."/>
            <person name="Gao Y."/>
            <person name="Liu J."/>
            <person name="Shao H."/>
            <person name="Ye R."/>
            <person name="Li L."/>
            <person name="Wei W."/>
            <person name="Wang X."/>
            <person name="Wang C."/>
            <person name="Huo Q."/>
            <person name="Li W."/>
            <person name="Guo W."/>
            <person name="Chen H."/>
            <person name="Chen S."/>
            <person name="Zhou L."/>
            <person name="Zhou L."/>
            <person name="Ni X."/>
            <person name="Tian J."/>
            <person name="Zhou Y."/>
            <person name="Sheng Y."/>
            <person name="Liu T."/>
            <person name="Pan Y."/>
            <person name="Xia L."/>
            <person name="Li J."/>
            <person name="Zhao F."/>
            <person name="Cao W."/>
        </authorList>
    </citation>
    <scope>NUCLEOTIDE SEQUENCE</scope>
    <source>
        <strain evidence="10">Rsan-2018</strain>
        <tissue evidence="10">Larvae</tissue>
    </source>
</reference>